<keyword evidence="3" id="KW-1185">Reference proteome</keyword>
<keyword evidence="1" id="KW-0472">Membrane</keyword>
<evidence type="ECO:0000256" key="1">
    <source>
        <dbReference type="SAM" id="Phobius"/>
    </source>
</evidence>
<name>A0ABP8UNR2_9ACTN</name>
<feature type="transmembrane region" description="Helical" evidence="1">
    <location>
        <begin position="97"/>
        <end position="116"/>
    </location>
</feature>
<accession>A0ABP8UNR2</accession>
<feature type="transmembrane region" description="Helical" evidence="1">
    <location>
        <begin position="201"/>
        <end position="221"/>
    </location>
</feature>
<feature type="transmembrane region" description="Helical" evidence="1">
    <location>
        <begin position="128"/>
        <end position="148"/>
    </location>
</feature>
<sequence length="325" mass="34335">MVITPLVAEFTLGTTPIRMVWLILLYIPIYGFGVLLIRELIRRTGGGPGSMLLMGVVYGLVEEGIALQGLTSPHLYHVARWAPRVLGINTAYAELNLTYHVVFSVTIPIVLADLVFPDLARGPYLRRRGLIGTASVALLGVLLLRASVPPQEDPGYVVPAAALLGFLAVIAVLSTTALWLLPKAGRSRRSPTGTPVPSPAVVATACGIATLLFMGLLYPFGGAHRSAFTHGDWTLVPMVLAAAVAVAAGATLRRWSAATAWTRRHLLAAVTGALVAHTLFGLVADTHTIADGVALAVAGVIMCVLLALLDRRVRDGSAGELRRPV</sequence>
<feature type="transmembrane region" description="Helical" evidence="1">
    <location>
        <begin position="20"/>
        <end position="37"/>
    </location>
</feature>
<dbReference type="EMBL" id="BAABHK010000017">
    <property type="protein sequence ID" value="GAA4636386.1"/>
    <property type="molecule type" value="Genomic_DNA"/>
</dbReference>
<proteinExistence type="predicted"/>
<feature type="transmembrane region" description="Helical" evidence="1">
    <location>
        <begin position="264"/>
        <end position="283"/>
    </location>
</feature>
<dbReference type="RefSeq" id="WP_345439363.1">
    <property type="nucleotide sequence ID" value="NZ_BAABHK010000017.1"/>
</dbReference>
<protein>
    <submittedName>
        <fullName evidence="2">Uncharacterized protein</fullName>
    </submittedName>
</protein>
<gene>
    <name evidence="2" type="ORF">GCM10023196_085910</name>
</gene>
<dbReference type="Proteomes" id="UP001501442">
    <property type="component" value="Unassembled WGS sequence"/>
</dbReference>
<evidence type="ECO:0000313" key="3">
    <source>
        <dbReference type="Proteomes" id="UP001501442"/>
    </source>
</evidence>
<comment type="caution">
    <text evidence="2">The sequence shown here is derived from an EMBL/GenBank/DDBJ whole genome shotgun (WGS) entry which is preliminary data.</text>
</comment>
<organism evidence="2 3">
    <name type="scientific">Actinoallomurus vinaceus</name>
    <dbReference type="NCBI Taxonomy" id="1080074"/>
    <lineage>
        <taxon>Bacteria</taxon>
        <taxon>Bacillati</taxon>
        <taxon>Actinomycetota</taxon>
        <taxon>Actinomycetes</taxon>
        <taxon>Streptosporangiales</taxon>
        <taxon>Thermomonosporaceae</taxon>
        <taxon>Actinoallomurus</taxon>
    </lineage>
</organism>
<feature type="transmembrane region" description="Helical" evidence="1">
    <location>
        <begin position="160"/>
        <end position="181"/>
    </location>
</feature>
<keyword evidence="1" id="KW-1133">Transmembrane helix</keyword>
<feature type="transmembrane region" description="Helical" evidence="1">
    <location>
        <begin position="289"/>
        <end position="309"/>
    </location>
</feature>
<feature type="transmembrane region" description="Helical" evidence="1">
    <location>
        <begin position="49"/>
        <end position="70"/>
    </location>
</feature>
<evidence type="ECO:0000313" key="2">
    <source>
        <dbReference type="EMBL" id="GAA4636386.1"/>
    </source>
</evidence>
<feature type="transmembrane region" description="Helical" evidence="1">
    <location>
        <begin position="233"/>
        <end position="252"/>
    </location>
</feature>
<reference evidence="3" key="1">
    <citation type="journal article" date="2019" name="Int. J. Syst. Evol. Microbiol.">
        <title>The Global Catalogue of Microorganisms (GCM) 10K type strain sequencing project: providing services to taxonomists for standard genome sequencing and annotation.</title>
        <authorList>
            <consortium name="The Broad Institute Genomics Platform"/>
            <consortium name="The Broad Institute Genome Sequencing Center for Infectious Disease"/>
            <person name="Wu L."/>
            <person name="Ma J."/>
        </authorList>
    </citation>
    <scope>NUCLEOTIDE SEQUENCE [LARGE SCALE GENOMIC DNA]</scope>
    <source>
        <strain evidence="3">JCM 17939</strain>
    </source>
</reference>
<keyword evidence="1" id="KW-0812">Transmembrane</keyword>